<comment type="caution">
    <text evidence="2">The sequence shown here is derived from an EMBL/GenBank/DDBJ whole genome shotgun (WGS) entry which is preliminary data.</text>
</comment>
<dbReference type="EMBL" id="CAJOBI010118014">
    <property type="protein sequence ID" value="CAF4664420.1"/>
    <property type="molecule type" value="Genomic_DNA"/>
</dbReference>
<accession>A0A8S2ZVL5</accession>
<sequence length="79" mass="9248">STTDTVDYFESATSQCQMAIKLRPQISRDWKPENVELQQLFKETEKKLAEAKTKAEEEEENEDDEDDDDDDEDDDNNED</sequence>
<evidence type="ECO:0000313" key="3">
    <source>
        <dbReference type="Proteomes" id="UP000676336"/>
    </source>
</evidence>
<reference evidence="2" key="1">
    <citation type="submission" date="2021-02" db="EMBL/GenBank/DDBJ databases">
        <authorList>
            <person name="Nowell W R."/>
        </authorList>
    </citation>
    <scope>NUCLEOTIDE SEQUENCE</scope>
</reference>
<feature type="compositionally biased region" description="Basic and acidic residues" evidence="1">
    <location>
        <begin position="46"/>
        <end position="55"/>
    </location>
</feature>
<proteinExistence type="predicted"/>
<protein>
    <submittedName>
        <fullName evidence="2">Uncharacterized protein</fullName>
    </submittedName>
</protein>
<organism evidence="2 3">
    <name type="scientific">Rotaria magnacalcarata</name>
    <dbReference type="NCBI Taxonomy" id="392030"/>
    <lineage>
        <taxon>Eukaryota</taxon>
        <taxon>Metazoa</taxon>
        <taxon>Spiralia</taxon>
        <taxon>Gnathifera</taxon>
        <taxon>Rotifera</taxon>
        <taxon>Eurotatoria</taxon>
        <taxon>Bdelloidea</taxon>
        <taxon>Philodinida</taxon>
        <taxon>Philodinidae</taxon>
        <taxon>Rotaria</taxon>
    </lineage>
</organism>
<evidence type="ECO:0000313" key="2">
    <source>
        <dbReference type="EMBL" id="CAF4664420.1"/>
    </source>
</evidence>
<dbReference type="AlphaFoldDB" id="A0A8S2ZVL5"/>
<feature type="non-terminal residue" evidence="2">
    <location>
        <position position="1"/>
    </location>
</feature>
<gene>
    <name evidence="2" type="ORF">SMN809_LOCUS41631</name>
</gene>
<evidence type="ECO:0000256" key="1">
    <source>
        <dbReference type="SAM" id="MobiDB-lite"/>
    </source>
</evidence>
<dbReference type="Proteomes" id="UP000676336">
    <property type="component" value="Unassembled WGS sequence"/>
</dbReference>
<feature type="compositionally biased region" description="Acidic residues" evidence="1">
    <location>
        <begin position="56"/>
        <end position="79"/>
    </location>
</feature>
<feature type="region of interest" description="Disordered" evidence="1">
    <location>
        <begin position="46"/>
        <end position="79"/>
    </location>
</feature>
<name>A0A8S2ZVL5_9BILA</name>